<evidence type="ECO:0000256" key="1">
    <source>
        <dbReference type="ARBA" id="ARBA00009437"/>
    </source>
</evidence>
<evidence type="ECO:0000256" key="2">
    <source>
        <dbReference type="ARBA" id="ARBA00023015"/>
    </source>
</evidence>
<protein>
    <submittedName>
        <fullName evidence="6">LysR family transcriptional regulator</fullName>
    </submittedName>
</protein>
<dbReference type="Pfam" id="PF00126">
    <property type="entry name" value="HTH_1"/>
    <property type="match status" value="1"/>
</dbReference>
<evidence type="ECO:0000256" key="3">
    <source>
        <dbReference type="ARBA" id="ARBA00023125"/>
    </source>
</evidence>
<sequence>MAEKDFDWDDIKLTLAIARTGSLSGAARILEIDQSTVGRRLTALEAFLEATLFQRSKQGVLPTEAGKILIARSGEMERQAAAIFDDVRTAEKKPGGVVRLLGNQWTLDRLVAGGLAQLLEEHQDLEVRLISGRPGASLWHRHPSLAIWFETPPVDRSFQVKLGMVPFAVYRAREISPEVWVSFYDEDNPANSASQFPALRTGGTALVRMRAVDATSLLAAVANGIGLGLLPMCLAERDPRLIRVSVPSEQVNRQLYMHLHPDSLNSPRVQIVTNWLRASFRDLFLP</sequence>
<comment type="similarity">
    <text evidence="1">Belongs to the LysR transcriptional regulatory family.</text>
</comment>
<dbReference type="AlphaFoldDB" id="A0A3L9Y862"/>
<dbReference type="PROSITE" id="PS50931">
    <property type="entry name" value="HTH_LYSR"/>
    <property type="match status" value="1"/>
</dbReference>
<dbReference type="Gene3D" id="1.10.10.10">
    <property type="entry name" value="Winged helix-like DNA-binding domain superfamily/Winged helix DNA-binding domain"/>
    <property type="match status" value="1"/>
</dbReference>
<evidence type="ECO:0000259" key="5">
    <source>
        <dbReference type="PROSITE" id="PS50931"/>
    </source>
</evidence>
<feature type="domain" description="HTH lysR-type" evidence="5">
    <location>
        <begin position="6"/>
        <end position="63"/>
    </location>
</feature>
<dbReference type="PANTHER" id="PTHR30579:SF3">
    <property type="entry name" value="TRANSCRIPTIONAL REGULATORY PROTEIN"/>
    <property type="match status" value="1"/>
</dbReference>
<dbReference type="InterPro" id="IPR036390">
    <property type="entry name" value="WH_DNA-bd_sf"/>
</dbReference>
<dbReference type="EMBL" id="RCNT01000004">
    <property type="protein sequence ID" value="RMA42493.1"/>
    <property type="molecule type" value="Genomic_DNA"/>
</dbReference>
<dbReference type="InterPro" id="IPR000847">
    <property type="entry name" value="LysR_HTH_N"/>
</dbReference>
<dbReference type="GO" id="GO:0003700">
    <property type="term" value="F:DNA-binding transcription factor activity"/>
    <property type="evidence" value="ECO:0007669"/>
    <property type="project" value="InterPro"/>
</dbReference>
<dbReference type="RefSeq" id="WP_121897974.1">
    <property type="nucleotide sequence ID" value="NZ_RCNT01000004.1"/>
</dbReference>
<keyword evidence="7" id="KW-1185">Reference proteome</keyword>
<keyword evidence="3" id="KW-0238">DNA-binding</keyword>
<dbReference type="Pfam" id="PF03466">
    <property type="entry name" value="LysR_substrate"/>
    <property type="match status" value="1"/>
</dbReference>
<dbReference type="OrthoDB" id="9798121at2"/>
<dbReference type="SUPFAM" id="SSF46785">
    <property type="entry name" value="Winged helix' DNA-binding domain"/>
    <property type="match status" value="1"/>
</dbReference>
<gene>
    <name evidence="6" type="ORF">D9R08_10415</name>
</gene>
<accession>A0A3L9Y862</accession>
<dbReference type="PANTHER" id="PTHR30579">
    <property type="entry name" value="TRANSCRIPTIONAL REGULATOR"/>
    <property type="match status" value="1"/>
</dbReference>
<comment type="caution">
    <text evidence="6">The sequence shown here is derived from an EMBL/GenBank/DDBJ whole genome shotgun (WGS) entry which is preliminary data.</text>
</comment>
<evidence type="ECO:0000313" key="6">
    <source>
        <dbReference type="EMBL" id="RMA42493.1"/>
    </source>
</evidence>
<dbReference type="InterPro" id="IPR036388">
    <property type="entry name" value="WH-like_DNA-bd_sf"/>
</dbReference>
<dbReference type="SUPFAM" id="SSF53850">
    <property type="entry name" value="Periplasmic binding protein-like II"/>
    <property type="match status" value="1"/>
</dbReference>
<proteinExistence type="inferred from homology"/>
<name>A0A3L9Y862_9RHOB</name>
<organism evidence="6 7">
    <name type="scientific">Rhodophyticola porphyridii</name>
    <dbReference type="NCBI Taxonomy" id="1852017"/>
    <lineage>
        <taxon>Bacteria</taxon>
        <taxon>Pseudomonadati</taxon>
        <taxon>Pseudomonadota</taxon>
        <taxon>Alphaproteobacteria</taxon>
        <taxon>Rhodobacterales</taxon>
        <taxon>Roseobacteraceae</taxon>
        <taxon>Rhodophyticola</taxon>
    </lineage>
</organism>
<reference evidence="6 7" key="1">
    <citation type="submission" date="2018-10" db="EMBL/GenBank/DDBJ databases">
        <authorList>
            <person name="Jung H.S."/>
            <person name="Jeon C.O."/>
        </authorList>
    </citation>
    <scope>NUCLEOTIDE SEQUENCE [LARGE SCALE GENOMIC DNA]</scope>
    <source>
        <strain evidence="6 7">MA-7-27</strain>
    </source>
</reference>
<dbReference type="InterPro" id="IPR005119">
    <property type="entry name" value="LysR_subst-bd"/>
</dbReference>
<dbReference type="GO" id="GO:0003677">
    <property type="term" value="F:DNA binding"/>
    <property type="evidence" value="ECO:0007669"/>
    <property type="project" value="UniProtKB-KW"/>
</dbReference>
<dbReference type="Proteomes" id="UP000281343">
    <property type="component" value="Unassembled WGS sequence"/>
</dbReference>
<evidence type="ECO:0000313" key="7">
    <source>
        <dbReference type="Proteomes" id="UP000281343"/>
    </source>
</evidence>
<keyword evidence="2" id="KW-0805">Transcription regulation</keyword>
<evidence type="ECO:0000256" key="4">
    <source>
        <dbReference type="ARBA" id="ARBA00023163"/>
    </source>
</evidence>
<keyword evidence="4" id="KW-0804">Transcription</keyword>
<dbReference type="InterPro" id="IPR050176">
    <property type="entry name" value="LTTR"/>
</dbReference>